<organism evidence="3">
    <name type="scientific">Perkinsus marinus (strain ATCC 50983 / TXsc)</name>
    <dbReference type="NCBI Taxonomy" id="423536"/>
    <lineage>
        <taxon>Eukaryota</taxon>
        <taxon>Sar</taxon>
        <taxon>Alveolata</taxon>
        <taxon>Perkinsozoa</taxon>
        <taxon>Perkinsea</taxon>
        <taxon>Perkinsida</taxon>
        <taxon>Perkinsidae</taxon>
        <taxon>Perkinsus</taxon>
    </lineage>
</organism>
<dbReference type="AlphaFoldDB" id="C5LCB6"/>
<dbReference type="RefSeq" id="XP_002773783.1">
    <property type="nucleotide sequence ID" value="XM_002773737.1"/>
</dbReference>
<keyword evidence="3" id="KW-1185">Reference proteome</keyword>
<feature type="domain" description="Reverse transcriptase" evidence="1">
    <location>
        <begin position="1"/>
        <end position="123"/>
    </location>
</feature>
<dbReference type="OrthoDB" id="414730at2759"/>
<dbReference type="EMBL" id="GG680918">
    <property type="protein sequence ID" value="EER05599.1"/>
    <property type="molecule type" value="Genomic_DNA"/>
</dbReference>
<dbReference type="Pfam" id="PF00078">
    <property type="entry name" value="RVT_1"/>
    <property type="match status" value="1"/>
</dbReference>
<dbReference type="Proteomes" id="UP000007800">
    <property type="component" value="Unassembled WGS sequence"/>
</dbReference>
<gene>
    <name evidence="2" type="ORF">Pmar_PMAR011630</name>
</gene>
<reference evidence="2 3" key="1">
    <citation type="submission" date="2008-07" db="EMBL/GenBank/DDBJ databases">
        <authorList>
            <person name="El-Sayed N."/>
            <person name="Caler E."/>
            <person name="Inman J."/>
            <person name="Amedeo P."/>
            <person name="Hass B."/>
            <person name="Wortman J."/>
        </authorList>
    </citation>
    <scope>NUCLEOTIDE SEQUENCE [LARGE SCALE GENOMIC DNA]</scope>
    <source>
        <strain evidence="3">ATCC 50983 / TXsc</strain>
    </source>
</reference>
<dbReference type="GeneID" id="9042349"/>
<proteinExistence type="predicted"/>
<evidence type="ECO:0000313" key="2">
    <source>
        <dbReference type="EMBL" id="EER05599.1"/>
    </source>
</evidence>
<dbReference type="InParanoid" id="C5LCB6"/>
<dbReference type="PROSITE" id="PS50878">
    <property type="entry name" value="RT_POL"/>
    <property type="match status" value="1"/>
</dbReference>
<dbReference type="InterPro" id="IPR000477">
    <property type="entry name" value="RT_dom"/>
</dbReference>
<evidence type="ECO:0000313" key="3">
    <source>
        <dbReference type="Proteomes" id="UP000007800"/>
    </source>
</evidence>
<accession>C5LCB6</accession>
<name>C5LCB6_PERM5</name>
<evidence type="ECO:0000259" key="1">
    <source>
        <dbReference type="PROSITE" id="PS50878"/>
    </source>
</evidence>
<protein>
    <recommendedName>
        <fullName evidence="1">Reverse transcriptase domain-containing protein</fullName>
    </recommendedName>
</protein>
<sequence length="123" mass="14353">MSSEQQACAFAQYLEDEVQKDRAVTAVFLDATSAYDYVRHDVLLARLGSLFMPPHMWRRIRNFINNRIVHTLWGQTRSRSRVMRRDVPQDCSISPILWLAYISPLISYLWDGIVDDVCNTNFV</sequence>